<sequence>MSNGLSRLKALNEKLDKKINSKQNLFDNDFETTNTIPTSMVEKTNTTDIKSNYKEDRTLNMESLRKLFSELKINEKCPDFDNVFKYKAMNLAGIGLRDDDFGELRVGKYIQIIAISYDSIGEEKKKAKNISLGYYGKGEMLEIEKKYKIIEFILRWRYEKGLQSIDNYIHLLDKLKALPKTSN</sequence>
<protein>
    <submittedName>
        <fullName evidence="1">Uncharacterized protein</fullName>
    </submittedName>
</protein>
<evidence type="ECO:0000313" key="1">
    <source>
        <dbReference type="EMBL" id="CUV65579.1"/>
    </source>
</evidence>
<accession>A0A0S4XMQ9</accession>
<dbReference type="AlphaFoldDB" id="A0A0S4XMQ9"/>
<name>A0A0S4XMQ9_9BACT</name>
<proteinExistence type="predicted"/>
<reference evidence="1" key="1">
    <citation type="submission" date="2015-11" db="EMBL/GenBank/DDBJ databases">
        <authorList>
            <person name="Zhang Y."/>
            <person name="Guo Z."/>
        </authorList>
    </citation>
    <scope>NUCLEOTIDE SEQUENCE</scope>
    <source>
        <strain evidence="1">BN30871</strain>
    </source>
</reference>
<gene>
    <name evidence="1" type="ORF">BN3087_390030</name>
</gene>
<organism evidence="1">
    <name type="scientific">Sulfurovum sp. enrichment culture clone C5</name>
    <dbReference type="NCBI Taxonomy" id="497650"/>
    <lineage>
        <taxon>Bacteria</taxon>
        <taxon>Pseudomonadati</taxon>
        <taxon>Campylobacterota</taxon>
        <taxon>Epsilonproteobacteria</taxon>
        <taxon>Campylobacterales</taxon>
        <taxon>Sulfurovaceae</taxon>
        <taxon>Sulfurovum</taxon>
        <taxon>environmental samples</taxon>
    </lineage>
</organism>
<dbReference type="EMBL" id="FAXN01000039">
    <property type="protein sequence ID" value="CUV65579.1"/>
    <property type="molecule type" value="Genomic_DNA"/>
</dbReference>